<evidence type="ECO:0000256" key="2">
    <source>
        <dbReference type="ARBA" id="ARBA00007069"/>
    </source>
</evidence>
<evidence type="ECO:0000256" key="8">
    <source>
        <dbReference type="RuleBase" id="RU363032"/>
    </source>
</evidence>
<keyword evidence="3 8" id="KW-0813">Transport</keyword>
<reference evidence="10 11" key="1">
    <citation type="submission" date="2016-11" db="EMBL/GenBank/DDBJ databases">
        <authorList>
            <person name="Jaros S."/>
            <person name="Januszkiewicz K."/>
            <person name="Wedrychowicz H."/>
        </authorList>
    </citation>
    <scope>NUCLEOTIDE SEQUENCE [LARGE SCALE GENOMIC DNA]</scope>
    <source>
        <strain evidence="10 11">DSM 28715</strain>
    </source>
</reference>
<accession>A0A1M5NPK6</accession>
<gene>
    <name evidence="10" type="ORF">SAMN05444003_1534</name>
</gene>
<feature type="transmembrane region" description="Helical" evidence="8">
    <location>
        <begin position="135"/>
        <end position="156"/>
    </location>
</feature>
<dbReference type="GO" id="GO:0055085">
    <property type="term" value="P:transmembrane transport"/>
    <property type="evidence" value="ECO:0007669"/>
    <property type="project" value="InterPro"/>
</dbReference>
<name>A0A1M5NPK6_9RHOB</name>
<feature type="transmembrane region" description="Helical" evidence="8">
    <location>
        <begin position="103"/>
        <end position="126"/>
    </location>
</feature>
<evidence type="ECO:0000313" key="11">
    <source>
        <dbReference type="Proteomes" id="UP000184074"/>
    </source>
</evidence>
<dbReference type="GO" id="GO:0005886">
    <property type="term" value="C:plasma membrane"/>
    <property type="evidence" value="ECO:0007669"/>
    <property type="project" value="UniProtKB-SubCell"/>
</dbReference>
<dbReference type="Gene3D" id="1.10.3720.10">
    <property type="entry name" value="MetI-like"/>
    <property type="match status" value="1"/>
</dbReference>
<comment type="similarity">
    <text evidence="2">Belongs to the binding-protein-dependent transport system permease family. CysTW subfamily.</text>
</comment>
<evidence type="ECO:0000256" key="5">
    <source>
        <dbReference type="ARBA" id="ARBA00022692"/>
    </source>
</evidence>
<dbReference type="PROSITE" id="PS50928">
    <property type="entry name" value="ABC_TM1"/>
    <property type="match status" value="1"/>
</dbReference>
<feature type="transmembrane region" description="Helical" evidence="8">
    <location>
        <begin position="285"/>
        <end position="309"/>
    </location>
</feature>
<sequence length="317" mass="35668">MTDATQPSEKLPASSWMRDLARRAQENWRLIVIAIPFVWLLFFFLAPFFIVAKISLAELAIASPPFTRMMEWSNNGIVTIRIVFDNFAYIIDDPLYFDTYLNSIKISASATLLCLLLGYPIAYAIVRSGPVAKPIFLFLIILPFWTSFLLRVYAWMGLLADQGTINNLLIGLGLIDEPIRMLYTEFAVYVGIVYTYMPFMILPLYANMERLDGSLNEAAADLGARQTTTFFRITLPLTKPGIIAGSLLVFIPATGEYVVPDLLGGGNVQMIGRVLFNEFSRNSDWPVASAVAIMLLFFLVVPMMIFQYFQGKSSEVR</sequence>
<keyword evidence="5 8" id="KW-0812">Transmembrane</keyword>
<feature type="transmembrane region" description="Helical" evidence="8">
    <location>
        <begin position="186"/>
        <end position="206"/>
    </location>
</feature>
<dbReference type="InterPro" id="IPR035906">
    <property type="entry name" value="MetI-like_sf"/>
</dbReference>
<evidence type="ECO:0000256" key="6">
    <source>
        <dbReference type="ARBA" id="ARBA00022989"/>
    </source>
</evidence>
<dbReference type="EMBL" id="FQXB01000001">
    <property type="protein sequence ID" value="SHG91514.1"/>
    <property type="molecule type" value="Genomic_DNA"/>
</dbReference>
<dbReference type="CDD" id="cd06261">
    <property type="entry name" value="TM_PBP2"/>
    <property type="match status" value="1"/>
</dbReference>
<keyword evidence="4" id="KW-1003">Cell membrane</keyword>
<protein>
    <submittedName>
        <fullName evidence="10">Putrescine transport system permease protein</fullName>
    </submittedName>
</protein>
<dbReference type="OrthoDB" id="9807047at2"/>
<keyword evidence="11" id="KW-1185">Reference proteome</keyword>
<keyword evidence="6 8" id="KW-1133">Transmembrane helix</keyword>
<evidence type="ECO:0000256" key="3">
    <source>
        <dbReference type="ARBA" id="ARBA00022448"/>
    </source>
</evidence>
<keyword evidence="7 8" id="KW-0472">Membrane</keyword>
<comment type="subcellular location">
    <subcellularLocation>
        <location evidence="1 8">Cell membrane</location>
        <topology evidence="1 8">Multi-pass membrane protein</topology>
    </subcellularLocation>
</comment>
<dbReference type="PANTHER" id="PTHR42929:SF3">
    <property type="entry name" value="PUTRESCINE TRANSPORT SYSTEM PERMEASE PROTEIN POTH"/>
    <property type="match status" value="1"/>
</dbReference>
<feature type="domain" description="ABC transmembrane type-1" evidence="9">
    <location>
        <begin position="100"/>
        <end position="306"/>
    </location>
</feature>
<feature type="transmembrane region" description="Helical" evidence="8">
    <location>
        <begin position="28"/>
        <end position="51"/>
    </location>
</feature>
<dbReference type="Proteomes" id="UP000184074">
    <property type="component" value="Unassembled WGS sequence"/>
</dbReference>
<evidence type="ECO:0000313" key="10">
    <source>
        <dbReference type="EMBL" id="SHG91514.1"/>
    </source>
</evidence>
<evidence type="ECO:0000256" key="4">
    <source>
        <dbReference type="ARBA" id="ARBA00022475"/>
    </source>
</evidence>
<dbReference type="Pfam" id="PF00528">
    <property type="entry name" value="BPD_transp_1"/>
    <property type="match status" value="1"/>
</dbReference>
<dbReference type="AlphaFoldDB" id="A0A1M5NPK6"/>
<dbReference type="SUPFAM" id="SSF161098">
    <property type="entry name" value="MetI-like"/>
    <property type="match status" value="1"/>
</dbReference>
<dbReference type="STRING" id="1508389.SAMN05444003_1534"/>
<evidence type="ECO:0000256" key="7">
    <source>
        <dbReference type="ARBA" id="ARBA00023136"/>
    </source>
</evidence>
<dbReference type="InterPro" id="IPR000515">
    <property type="entry name" value="MetI-like"/>
</dbReference>
<evidence type="ECO:0000256" key="1">
    <source>
        <dbReference type="ARBA" id="ARBA00004651"/>
    </source>
</evidence>
<evidence type="ECO:0000259" key="9">
    <source>
        <dbReference type="PROSITE" id="PS50928"/>
    </source>
</evidence>
<dbReference type="PANTHER" id="PTHR42929">
    <property type="entry name" value="INNER MEMBRANE ABC TRANSPORTER PERMEASE PROTEIN YDCU-RELATED-RELATED"/>
    <property type="match status" value="1"/>
</dbReference>
<organism evidence="10 11">
    <name type="scientific">Cognatiyoonia sediminum</name>
    <dbReference type="NCBI Taxonomy" id="1508389"/>
    <lineage>
        <taxon>Bacteria</taxon>
        <taxon>Pseudomonadati</taxon>
        <taxon>Pseudomonadota</taxon>
        <taxon>Alphaproteobacteria</taxon>
        <taxon>Rhodobacterales</taxon>
        <taxon>Paracoccaceae</taxon>
        <taxon>Cognatiyoonia</taxon>
    </lineage>
</organism>
<proteinExistence type="inferred from homology"/>